<organism evidence="1 2">
    <name type="scientific">Romanomermis culicivorax</name>
    <name type="common">Nematode worm</name>
    <dbReference type="NCBI Taxonomy" id="13658"/>
    <lineage>
        <taxon>Eukaryota</taxon>
        <taxon>Metazoa</taxon>
        <taxon>Ecdysozoa</taxon>
        <taxon>Nematoda</taxon>
        <taxon>Enoplea</taxon>
        <taxon>Dorylaimia</taxon>
        <taxon>Mermithida</taxon>
        <taxon>Mermithoidea</taxon>
        <taxon>Mermithidae</taxon>
        <taxon>Romanomermis</taxon>
    </lineage>
</organism>
<name>A0A915HGF1_ROMCU</name>
<reference evidence="2" key="1">
    <citation type="submission" date="2022-11" db="UniProtKB">
        <authorList>
            <consortium name="WormBaseParasite"/>
        </authorList>
    </citation>
    <scope>IDENTIFICATION</scope>
</reference>
<dbReference type="Proteomes" id="UP000887565">
    <property type="component" value="Unplaced"/>
</dbReference>
<keyword evidence="1" id="KW-1185">Reference proteome</keyword>
<evidence type="ECO:0000313" key="1">
    <source>
        <dbReference type="Proteomes" id="UP000887565"/>
    </source>
</evidence>
<accession>A0A915HGF1</accession>
<dbReference type="AlphaFoldDB" id="A0A915HGF1"/>
<proteinExistence type="predicted"/>
<sequence>MEPINFVRSFLGRQQDPYAPPFDAQFTTHLQKYTDFRPHNIASYFFHTFLAFVFTIPETSLSKELGIEKIFFKEMQNRAGLKFIFLLKNQNAMKVKKTMIVRNVFLKPAIKDWERGITSYEYQGLKTSLAGKRINLDEYDRDIDEYFVRQAKLYKEDKEHISRRKVSVFIQKLYTDTRMISSEKDVAGPSTDFNAVIRMSETLNNHQDLPIDVLINSIKRGDAKVYELRIRRLISRLRWIYLAAESRYNLRYDIWNGADCGFLFGTFLALESKLDLLPVVRHVMAFDEFDAPSKDFYGRFYLSLTPKKSLAQTNIEVYLKHKPLAMSFIQDIPVIGAHEHLLQDFSLLEKYTFTNNLHAEVLLLKMDFQNRFDVTHHTEVLINKHLDFLQKCDQHYHEILNFKLDDGRAKMVNYVNDVLDSIWQGSLSRNANDKNYVSRYFLAMLLSIGDREQWNVFVKNNPEKMTFVLESKVQKNKRIVFEFIENPMKDRLSTREASPLLLHDGDMIGDTVHVTIQQNFQHTKDDLIDPDSTSDLINRDITIVGTEEQIPKDNLISIDSFDIEKTLMENDLEIIKDDLRSLFNDFHLFFNDKHQLAAFVDGLFHIVLAGASDPESVVKRKNSCQRTWNRCTRSQWFAEQLELLVK</sequence>
<protein>
    <submittedName>
        <fullName evidence="2">Uncharacterized protein</fullName>
    </submittedName>
</protein>
<evidence type="ECO:0000313" key="2">
    <source>
        <dbReference type="WBParaSite" id="nRc.2.0.1.t01102-RA"/>
    </source>
</evidence>
<dbReference type="WBParaSite" id="nRc.2.0.1.t01102-RA">
    <property type="protein sequence ID" value="nRc.2.0.1.t01102-RA"/>
    <property type="gene ID" value="nRc.2.0.1.g01102"/>
</dbReference>